<keyword evidence="4" id="KW-0378">Hydrolase</keyword>
<keyword evidence="5" id="KW-1015">Disulfide bond</keyword>
<dbReference type="AlphaFoldDB" id="A0A1H7J3D0"/>
<dbReference type="InterPro" id="IPR003154">
    <property type="entry name" value="S1/P1nuclease"/>
</dbReference>
<keyword evidence="8" id="KW-1185">Reference proteome</keyword>
<dbReference type="Proteomes" id="UP000198984">
    <property type="component" value="Unassembled WGS sequence"/>
</dbReference>
<name>A0A1H7J3D0_9BACT</name>
<dbReference type="GO" id="GO:0003676">
    <property type="term" value="F:nucleic acid binding"/>
    <property type="evidence" value="ECO:0007669"/>
    <property type="project" value="InterPro"/>
</dbReference>
<dbReference type="EMBL" id="FOBB01000001">
    <property type="protein sequence ID" value="SEK69106.1"/>
    <property type="molecule type" value="Genomic_DNA"/>
</dbReference>
<reference evidence="7 8" key="1">
    <citation type="submission" date="2016-10" db="EMBL/GenBank/DDBJ databases">
        <authorList>
            <person name="de Groot N.N."/>
        </authorList>
    </citation>
    <scope>NUCLEOTIDE SEQUENCE [LARGE SCALE GENOMIC DNA]</scope>
    <source>
        <strain evidence="7 8">DSM 21039</strain>
    </source>
</reference>
<dbReference type="STRING" id="573321.SAMN04488505_101706"/>
<dbReference type="GO" id="GO:0016788">
    <property type="term" value="F:hydrolase activity, acting on ester bonds"/>
    <property type="evidence" value="ECO:0007669"/>
    <property type="project" value="InterPro"/>
</dbReference>
<dbReference type="OrthoDB" id="267579at2"/>
<dbReference type="RefSeq" id="WP_089906752.1">
    <property type="nucleotide sequence ID" value="NZ_FOBB01000001.1"/>
</dbReference>
<dbReference type="GO" id="GO:0046872">
    <property type="term" value="F:metal ion binding"/>
    <property type="evidence" value="ECO:0007669"/>
    <property type="project" value="UniProtKB-KW"/>
</dbReference>
<dbReference type="GO" id="GO:0004519">
    <property type="term" value="F:endonuclease activity"/>
    <property type="evidence" value="ECO:0007669"/>
    <property type="project" value="UniProtKB-KW"/>
</dbReference>
<keyword evidence="2" id="KW-0479">Metal-binding</keyword>
<keyword evidence="1" id="KW-0540">Nuclease</keyword>
<evidence type="ECO:0000313" key="8">
    <source>
        <dbReference type="Proteomes" id="UP000198984"/>
    </source>
</evidence>
<evidence type="ECO:0000313" key="7">
    <source>
        <dbReference type="EMBL" id="SEK69106.1"/>
    </source>
</evidence>
<dbReference type="Gene3D" id="1.10.575.10">
    <property type="entry name" value="P1 Nuclease"/>
    <property type="match status" value="1"/>
</dbReference>
<sequence length="267" mass="30569">MRSTILYRLLLSCLLLPLLPLASFGWGPTGHRVVAEIAWQHLTPQARKAVIALLGRQPLAMIANWPDFIKSDTTHKYDHTSPWHYMDFPGNISRERFNALLPAGKGENLYVETNAMVQQLKSTTATKEEKVFALSFLVHLIGDMHQPLHVGRDEDQGGNKVSVFWFDRPTNLHRIWDEHLIEFQQLSYTEYAKALDIAPDATVKKLQGGSIADWMYESHVLSDKIYARTKEGDKLSYRYNYWFLDDLNQQLLKGGLRLAAVLNATFK</sequence>
<keyword evidence="3" id="KW-0255">Endonuclease</keyword>
<dbReference type="SUPFAM" id="SSF48537">
    <property type="entry name" value="Phospholipase C/P1 nuclease"/>
    <property type="match status" value="1"/>
</dbReference>
<dbReference type="CDD" id="cd11010">
    <property type="entry name" value="S1-P1_nuclease"/>
    <property type="match status" value="1"/>
</dbReference>
<evidence type="ECO:0000256" key="2">
    <source>
        <dbReference type="ARBA" id="ARBA00022723"/>
    </source>
</evidence>
<dbReference type="PANTHER" id="PTHR33146">
    <property type="entry name" value="ENDONUCLEASE 4"/>
    <property type="match status" value="1"/>
</dbReference>
<accession>A0A1H7J3D0</accession>
<gene>
    <name evidence="7" type="ORF">SAMN04488505_101706</name>
</gene>
<proteinExistence type="predicted"/>
<organism evidence="7 8">
    <name type="scientific">Chitinophaga rupis</name>
    <dbReference type="NCBI Taxonomy" id="573321"/>
    <lineage>
        <taxon>Bacteria</taxon>
        <taxon>Pseudomonadati</taxon>
        <taxon>Bacteroidota</taxon>
        <taxon>Chitinophagia</taxon>
        <taxon>Chitinophagales</taxon>
        <taxon>Chitinophagaceae</taxon>
        <taxon>Chitinophaga</taxon>
    </lineage>
</organism>
<dbReference type="InterPro" id="IPR008947">
    <property type="entry name" value="PLipase_C/P1_nuclease_dom_sf"/>
</dbReference>
<dbReference type="Pfam" id="PF02265">
    <property type="entry name" value="S1-P1_nuclease"/>
    <property type="match status" value="1"/>
</dbReference>
<dbReference type="PANTHER" id="PTHR33146:SF26">
    <property type="entry name" value="ENDONUCLEASE 4"/>
    <property type="match status" value="1"/>
</dbReference>
<protein>
    <submittedName>
        <fullName evidence="7">S1/P1 Nuclease</fullName>
    </submittedName>
</protein>
<keyword evidence="6" id="KW-0325">Glycoprotein</keyword>
<evidence type="ECO:0000256" key="1">
    <source>
        <dbReference type="ARBA" id="ARBA00022722"/>
    </source>
</evidence>
<dbReference type="GO" id="GO:0006308">
    <property type="term" value="P:DNA catabolic process"/>
    <property type="evidence" value="ECO:0007669"/>
    <property type="project" value="InterPro"/>
</dbReference>
<evidence type="ECO:0000256" key="4">
    <source>
        <dbReference type="ARBA" id="ARBA00022801"/>
    </source>
</evidence>
<evidence type="ECO:0000256" key="5">
    <source>
        <dbReference type="ARBA" id="ARBA00023157"/>
    </source>
</evidence>
<evidence type="ECO:0000256" key="3">
    <source>
        <dbReference type="ARBA" id="ARBA00022759"/>
    </source>
</evidence>
<evidence type="ECO:0000256" key="6">
    <source>
        <dbReference type="ARBA" id="ARBA00023180"/>
    </source>
</evidence>